<dbReference type="InterPro" id="IPR000120">
    <property type="entry name" value="Amidase"/>
</dbReference>
<name>A0A2G8SWY5_9BURK</name>
<gene>
    <name evidence="4" type="ORF">CR103_18865</name>
</gene>
<dbReference type="PANTHER" id="PTHR11895">
    <property type="entry name" value="TRANSAMIDASE"/>
    <property type="match status" value="1"/>
</dbReference>
<dbReference type="AlphaFoldDB" id="A0A2G8SWY5"/>
<dbReference type="OrthoDB" id="8641877at2"/>
<dbReference type="Pfam" id="PF01425">
    <property type="entry name" value="Amidase"/>
    <property type="match status" value="1"/>
</dbReference>
<comment type="caution">
    <text evidence="4">The sequence shown here is derived from an EMBL/GenBank/DDBJ whole genome shotgun (WGS) entry which is preliminary data.</text>
</comment>
<proteinExistence type="predicted"/>
<dbReference type="RefSeq" id="WP_099917487.1">
    <property type="nucleotide sequence ID" value="NZ_BMHS01000017.1"/>
</dbReference>
<accession>A0A2G8SWY5</accession>
<dbReference type="PANTHER" id="PTHR11895:SF73">
    <property type="entry name" value="AMIDASE FAMILY PROTEIN"/>
    <property type="match status" value="1"/>
</dbReference>
<dbReference type="GO" id="GO:0050567">
    <property type="term" value="F:glutaminyl-tRNA synthase (glutamine-hydrolyzing) activity"/>
    <property type="evidence" value="ECO:0007669"/>
    <property type="project" value="TreeGrafter"/>
</dbReference>
<feature type="chain" id="PRO_5013728660" evidence="2">
    <location>
        <begin position="25"/>
        <end position="605"/>
    </location>
</feature>
<evidence type="ECO:0000259" key="3">
    <source>
        <dbReference type="Pfam" id="PF01425"/>
    </source>
</evidence>
<evidence type="ECO:0000256" key="2">
    <source>
        <dbReference type="SAM" id="SignalP"/>
    </source>
</evidence>
<keyword evidence="5" id="KW-1185">Reference proteome</keyword>
<feature type="region of interest" description="Disordered" evidence="1">
    <location>
        <begin position="106"/>
        <end position="126"/>
    </location>
</feature>
<feature type="compositionally biased region" description="Gly residues" evidence="1">
    <location>
        <begin position="112"/>
        <end position="124"/>
    </location>
</feature>
<feature type="domain" description="Amidase" evidence="3">
    <location>
        <begin position="170"/>
        <end position="583"/>
    </location>
</feature>
<dbReference type="EMBL" id="PDOB01000041">
    <property type="protein sequence ID" value="PIL38271.1"/>
    <property type="molecule type" value="Genomic_DNA"/>
</dbReference>
<keyword evidence="2" id="KW-0732">Signal</keyword>
<reference evidence="4 5" key="1">
    <citation type="submission" date="2017-10" db="EMBL/GenBank/DDBJ databases">
        <title>Massilia psychrophilum sp. nov., a novel purple-pigmented bacterium isolated from Tianshan glacier, Xinjiang Municipality, China.</title>
        <authorList>
            <person name="Wang H."/>
        </authorList>
    </citation>
    <scope>NUCLEOTIDE SEQUENCE [LARGE SCALE GENOMIC DNA]</scope>
    <source>
        <strain evidence="4 5">JCM 30813</strain>
    </source>
</reference>
<dbReference type="Proteomes" id="UP000228593">
    <property type="component" value="Unassembled WGS sequence"/>
</dbReference>
<sequence>MKFRRAFLINAPLGLLAVVTASRAGQTPPPPGAPPTFGASAAVGPEVSPATFAEAEKLVQVSMTPAQRAMAARSWRVSMASMQERRSGPRTLALASSLAPASQFDPLAAAGTGTGTASGMGSGTGARRERFVRSAAAPGPLPARDEDIAFAPVTRLSRWIASRALSSERLTRIYIERIKRLDPTLRSVITLTETHALAQARQADREIAAGKYRGPLHGIPYGVKDLLDTAGIATTWGAEPYRDRIPAQDAAVVARLNRAGAVLVAKLSLGALALNDIWFGGQTMNPWLLAEGASGSSAGPGAATAAGLVAFSIGSETGGSIISPAMRCGITGLRPTYGRVPRTGAMTLCWSLDKLGPMTRSVEDAMLVLAAISGPDRGDVASVPARLDFDAGANVSGLKIGYIPAWMEDSPATSVDRAALAMASSLGMVPIAVSLPDWPYQSLNTILFAEAAAAFEDWTLDGRADALKVQVADAWPNLFREARFLSAVDFVQADRMRRMVALEMARIFSTVDLMLVPSLRDEMLTISNFTGHPSLTLRTGFVEVASARSDWAPDPANPMPTFSPPIKVPHGVTLIGRLFDEGTIARAGLAFEKMANVAGERPPGF</sequence>
<dbReference type="SUPFAM" id="SSF75304">
    <property type="entry name" value="Amidase signature (AS) enzymes"/>
    <property type="match status" value="1"/>
</dbReference>
<dbReference type="Gene3D" id="3.90.1300.10">
    <property type="entry name" value="Amidase signature (AS) domain"/>
    <property type="match status" value="1"/>
</dbReference>
<evidence type="ECO:0000313" key="5">
    <source>
        <dbReference type="Proteomes" id="UP000228593"/>
    </source>
</evidence>
<dbReference type="InterPro" id="IPR036928">
    <property type="entry name" value="AS_sf"/>
</dbReference>
<organism evidence="4 5">
    <name type="scientific">Massilia psychrophila</name>
    <dbReference type="NCBI Taxonomy" id="1603353"/>
    <lineage>
        <taxon>Bacteria</taxon>
        <taxon>Pseudomonadati</taxon>
        <taxon>Pseudomonadota</taxon>
        <taxon>Betaproteobacteria</taxon>
        <taxon>Burkholderiales</taxon>
        <taxon>Oxalobacteraceae</taxon>
        <taxon>Telluria group</taxon>
        <taxon>Massilia</taxon>
    </lineage>
</organism>
<protein>
    <submittedName>
        <fullName evidence="4">Amidase</fullName>
    </submittedName>
</protein>
<evidence type="ECO:0000256" key="1">
    <source>
        <dbReference type="SAM" id="MobiDB-lite"/>
    </source>
</evidence>
<evidence type="ECO:0000313" key="4">
    <source>
        <dbReference type="EMBL" id="PIL38271.1"/>
    </source>
</evidence>
<dbReference type="InterPro" id="IPR023631">
    <property type="entry name" value="Amidase_dom"/>
</dbReference>
<feature type="signal peptide" evidence="2">
    <location>
        <begin position="1"/>
        <end position="24"/>
    </location>
</feature>